<dbReference type="GO" id="GO:0005737">
    <property type="term" value="C:cytoplasm"/>
    <property type="evidence" value="ECO:0007669"/>
    <property type="project" value="UniProtKB-SubCell"/>
</dbReference>
<feature type="domain" description="Response regulatory" evidence="12">
    <location>
        <begin position="4"/>
        <end position="121"/>
    </location>
</feature>
<evidence type="ECO:0000256" key="6">
    <source>
        <dbReference type="ARBA" id="ARBA00023015"/>
    </source>
</evidence>
<dbReference type="SMART" id="SM00448">
    <property type="entry name" value="REC"/>
    <property type="match status" value="1"/>
</dbReference>
<comment type="function">
    <text evidence="9">May play the central regulatory role in sporulation. It may be an element of the effector pathway responsible for the activation of sporulation genes in response to nutritional stress. Spo0A may act in concert with spo0H (a sigma factor) to control the expression of some genes that are critical to the sporulation process.</text>
</comment>
<keyword evidence="5" id="KW-0902">Two-component regulatory system</keyword>
<dbReference type="InterPro" id="IPR051552">
    <property type="entry name" value="HptR"/>
</dbReference>
<keyword evidence="14" id="KW-1185">Reference proteome</keyword>
<dbReference type="CDD" id="cd17536">
    <property type="entry name" value="REC_YesN-like"/>
    <property type="match status" value="1"/>
</dbReference>
<protein>
    <recommendedName>
        <fullName evidence="2">Stage 0 sporulation protein A homolog</fullName>
    </recommendedName>
</protein>
<accession>A0A084JM96</accession>
<dbReference type="PROSITE" id="PS01124">
    <property type="entry name" value="HTH_ARAC_FAMILY_2"/>
    <property type="match status" value="1"/>
</dbReference>
<keyword evidence="3" id="KW-0963">Cytoplasm</keyword>
<dbReference type="InterPro" id="IPR041522">
    <property type="entry name" value="CdaR_GGDEF"/>
</dbReference>
<comment type="caution">
    <text evidence="13">The sequence shown here is derived from an EMBL/GenBank/DDBJ whole genome shotgun (WGS) entry which is preliminary data.</text>
</comment>
<dbReference type="GO" id="GO:0003700">
    <property type="term" value="F:DNA-binding transcription factor activity"/>
    <property type="evidence" value="ECO:0007669"/>
    <property type="project" value="InterPro"/>
</dbReference>
<dbReference type="InterPro" id="IPR018060">
    <property type="entry name" value="HTH_AraC"/>
</dbReference>
<dbReference type="SUPFAM" id="SSF52172">
    <property type="entry name" value="CheY-like"/>
    <property type="match status" value="1"/>
</dbReference>
<feature type="modified residue" description="4-aspartylphosphate" evidence="10">
    <location>
        <position position="56"/>
    </location>
</feature>
<feature type="domain" description="HTH araC/xylS-type" evidence="11">
    <location>
        <begin position="423"/>
        <end position="522"/>
    </location>
</feature>
<dbReference type="GO" id="GO:0043565">
    <property type="term" value="F:sequence-specific DNA binding"/>
    <property type="evidence" value="ECO:0007669"/>
    <property type="project" value="InterPro"/>
</dbReference>
<evidence type="ECO:0000256" key="4">
    <source>
        <dbReference type="ARBA" id="ARBA00022553"/>
    </source>
</evidence>
<keyword evidence="6" id="KW-0805">Transcription regulation</keyword>
<evidence type="ECO:0000256" key="9">
    <source>
        <dbReference type="ARBA" id="ARBA00024867"/>
    </source>
</evidence>
<evidence type="ECO:0000256" key="1">
    <source>
        <dbReference type="ARBA" id="ARBA00004496"/>
    </source>
</evidence>
<dbReference type="OrthoDB" id="9794370at2"/>
<evidence type="ECO:0000256" key="3">
    <source>
        <dbReference type="ARBA" id="ARBA00022490"/>
    </source>
</evidence>
<comment type="subcellular location">
    <subcellularLocation>
        <location evidence="1">Cytoplasm</location>
    </subcellularLocation>
</comment>
<keyword evidence="4 10" id="KW-0597">Phosphoprotein</keyword>
<dbReference type="PANTHER" id="PTHR42713">
    <property type="entry name" value="HISTIDINE KINASE-RELATED"/>
    <property type="match status" value="1"/>
</dbReference>
<dbReference type="Pfam" id="PF00072">
    <property type="entry name" value="Response_reg"/>
    <property type="match status" value="1"/>
</dbReference>
<evidence type="ECO:0000259" key="12">
    <source>
        <dbReference type="PROSITE" id="PS50110"/>
    </source>
</evidence>
<evidence type="ECO:0000256" key="10">
    <source>
        <dbReference type="PROSITE-ProRule" id="PRU00169"/>
    </source>
</evidence>
<dbReference type="GO" id="GO:0000160">
    <property type="term" value="P:phosphorelay signal transduction system"/>
    <property type="evidence" value="ECO:0007669"/>
    <property type="project" value="UniProtKB-KW"/>
</dbReference>
<evidence type="ECO:0000256" key="8">
    <source>
        <dbReference type="ARBA" id="ARBA00023163"/>
    </source>
</evidence>
<evidence type="ECO:0000313" key="14">
    <source>
        <dbReference type="Proteomes" id="UP000028525"/>
    </source>
</evidence>
<sequence length="522" mass="60097">MEIKVLIVDDEKLERVLIKRGFPWEDYGFSVIGEVSSGTEALEFIKYRKPELVLTDINMPHMDGLELAEHISALDESIHVIMITGYREFEYARRAVKLGVEDFLLKPIDMNELMEIALKIRGKIIKEKARRKEVEMLKQSVSADQDIIMESFFQRLVEKRTSEEEAEKKLLAYDCEAMLKGCCCLNIHLKEERSGEADGSLHKRAMELLGRDPIDGTISFLHYMKNIILFCTVRRLKDSGEIARQIHQRLKENHMVSTIGISRSHEGYEGIAKAFAESEHALSASVLLGDNRIITYEEYMHIMEKNPDKLAFDWEDFLFSLTNGISDRVSAAIEDYVEVVRNSRVTEVEYLRLTVMDLMSKAGSTLNKYGVSLEQLIGEDRLYESIQSIQTVEECRPFLEESIHMILNYHNSKKAKQGNKVVNEALEYIDKNFCDPALSLKTVASAVFSNESYLSRVFKKEAGQSLIEYVLKKRIEEGIRLLNTTDFKVYEIAEKVGFRDSHYFGICFKKHVGVTVKEYKQR</sequence>
<dbReference type="SMART" id="SM00342">
    <property type="entry name" value="HTH_ARAC"/>
    <property type="match status" value="1"/>
</dbReference>
<evidence type="ECO:0000313" key="13">
    <source>
        <dbReference type="EMBL" id="KEZ90080.1"/>
    </source>
</evidence>
<dbReference type="Pfam" id="PF12833">
    <property type="entry name" value="HTH_18"/>
    <property type="match status" value="1"/>
</dbReference>
<dbReference type="Pfam" id="PF17853">
    <property type="entry name" value="GGDEF_2"/>
    <property type="match status" value="1"/>
</dbReference>
<proteinExistence type="predicted"/>
<dbReference type="PROSITE" id="PS50110">
    <property type="entry name" value="RESPONSE_REGULATORY"/>
    <property type="match status" value="1"/>
</dbReference>
<reference evidence="13 14" key="1">
    <citation type="submission" date="2014-07" db="EMBL/GenBank/DDBJ databases">
        <title>Draft genome of Clostridium celerecrescens 152B isolated from sediments associated with methane hydrate from Krishna Godavari basin.</title>
        <authorList>
            <person name="Honkalas V.S."/>
            <person name="Dabir A.P."/>
            <person name="Arora P."/>
            <person name="Dhakephalkar P.K."/>
        </authorList>
    </citation>
    <scope>NUCLEOTIDE SEQUENCE [LARGE SCALE GENOMIC DNA]</scope>
    <source>
        <strain evidence="13 14">152B</strain>
    </source>
</reference>
<dbReference type="EMBL" id="JPME01000013">
    <property type="protein sequence ID" value="KEZ90080.1"/>
    <property type="molecule type" value="Genomic_DNA"/>
</dbReference>
<evidence type="ECO:0000256" key="2">
    <source>
        <dbReference type="ARBA" id="ARBA00018672"/>
    </source>
</evidence>
<dbReference type="STRING" id="29354.IO98_11320"/>
<dbReference type="AlphaFoldDB" id="A0A084JM96"/>
<dbReference type="InterPro" id="IPR009057">
    <property type="entry name" value="Homeodomain-like_sf"/>
</dbReference>
<evidence type="ECO:0000256" key="5">
    <source>
        <dbReference type="ARBA" id="ARBA00023012"/>
    </source>
</evidence>
<keyword evidence="7" id="KW-0238">DNA-binding</keyword>
<dbReference type="InterPro" id="IPR011006">
    <property type="entry name" value="CheY-like_superfamily"/>
</dbReference>
<dbReference type="InterPro" id="IPR001789">
    <property type="entry name" value="Sig_transdc_resp-reg_receiver"/>
</dbReference>
<dbReference type="Gene3D" id="3.40.50.2300">
    <property type="match status" value="1"/>
</dbReference>
<organism evidence="13 14">
    <name type="scientific">Lacrimispora celerecrescens</name>
    <dbReference type="NCBI Taxonomy" id="29354"/>
    <lineage>
        <taxon>Bacteria</taxon>
        <taxon>Bacillati</taxon>
        <taxon>Bacillota</taxon>
        <taxon>Clostridia</taxon>
        <taxon>Lachnospirales</taxon>
        <taxon>Lachnospiraceae</taxon>
        <taxon>Lacrimispora</taxon>
    </lineage>
</organism>
<dbReference type="PANTHER" id="PTHR42713:SF3">
    <property type="entry name" value="TRANSCRIPTIONAL REGULATORY PROTEIN HPTR"/>
    <property type="match status" value="1"/>
</dbReference>
<evidence type="ECO:0000259" key="11">
    <source>
        <dbReference type="PROSITE" id="PS01124"/>
    </source>
</evidence>
<gene>
    <name evidence="13" type="ORF">IO98_11320</name>
</gene>
<name>A0A084JM96_9FIRM</name>
<dbReference type="Proteomes" id="UP000028525">
    <property type="component" value="Unassembled WGS sequence"/>
</dbReference>
<dbReference type="SUPFAM" id="SSF46689">
    <property type="entry name" value="Homeodomain-like"/>
    <property type="match status" value="2"/>
</dbReference>
<evidence type="ECO:0000256" key="7">
    <source>
        <dbReference type="ARBA" id="ARBA00023125"/>
    </source>
</evidence>
<keyword evidence="8" id="KW-0804">Transcription</keyword>
<dbReference type="RefSeq" id="WP_051835176.1">
    <property type="nucleotide sequence ID" value="NZ_JPME01000013.1"/>
</dbReference>
<dbReference type="Gene3D" id="1.10.10.60">
    <property type="entry name" value="Homeodomain-like"/>
    <property type="match status" value="2"/>
</dbReference>